<dbReference type="EMBL" id="ACFW01000049">
    <property type="protein sequence ID" value="EER23832.1"/>
    <property type="molecule type" value="Genomic_DNA"/>
</dbReference>
<comment type="caution">
    <text evidence="1">The sequence shown here is derived from an EMBL/GenBank/DDBJ whole genome shotgun (WGS) entry which is preliminary data.</text>
</comment>
<dbReference type="HOGENOM" id="CLU_033907_2_0_1"/>
<dbReference type="Proteomes" id="UP000009084">
    <property type="component" value="Unassembled WGS sequence"/>
</dbReference>
<dbReference type="AlphaFoldDB" id="C5PH29"/>
<dbReference type="RefSeq" id="XP_003065977.1">
    <property type="nucleotide sequence ID" value="XM_003065931.1"/>
</dbReference>
<sequence>MAPERDRRFFLLSHPRSASNLLVRMLGLDQQPQVAKRWLNGYFFIESYFLSDKLGLRVKNVMDWTDDERTQMRHAYQGAFDTLQNHVSEAEKEGKIVFVKEHSYLLLEPVHQFKLHYGEDGVTEGPWTLDVHESYGTNLTRSEGNITLLPDEFLDTWNPIFLIRHPALMFPSFYRAMVDVRKMDDREVDDDMWVDMNILMSLYCPRTTYDWYAKRRGKAGDSEDQRDVYPIVVDADDVINHPEVVLKLSDKIGLDRDSLRFTWEAKIIKDDGEINLKSQRMLSTLAASQAVLKDKAAGNIDIDIEAKKWREEFGEKVADNLNRLVRASMPDYEYLKDKRMRPSQV</sequence>
<dbReference type="Gene3D" id="3.40.50.300">
    <property type="entry name" value="P-loop containing nucleotide triphosphate hydrolases"/>
    <property type="match status" value="1"/>
</dbReference>
<dbReference type="InterPro" id="IPR027417">
    <property type="entry name" value="P-loop_NTPase"/>
</dbReference>
<dbReference type="PANTHER" id="PTHR48312:SF1">
    <property type="entry name" value="SULFOTRANSFERASE"/>
    <property type="match status" value="1"/>
</dbReference>
<evidence type="ECO:0000313" key="1">
    <source>
        <dbReference type="EMBL" id="EER23832.1"/>
    </source>
</evidence>
<dbReference type="SUPFAM" id="SSF52540">
    <property type="entry name" value="P-loop containing nucleoside triphosphate hydrolases"/>
    <property type="match status" value="1"/>
</dbReference>
<dbReference type="KEGG" id="cpw:9691447"/>
<reference evidence="1 2" key="1">
    <citation type="journal article" date="2009" name="Genome Res.">
        <title>Comparative genomic analyses of the human fungal pathogens Coccidioides and their relatives.</title>
        <authorList>
            <person name="Sharpton T.J."/>
            <person name="Stajich J.E."/>
            <person name="Rounsley S.D."/>
            <person name="Gardner M.J."/>
            <person name="Wortman J.R."/>
            <person name="Jordar V.S."/>
            <person name="Maiti R."/>
            <person name="Kodira C.D."/>
            <person name="Neafsey D.E."/>
            <person name="Zeng Q."/>
            <person name="Hung C.-Y."/>
            <person name="McMahan C."/>
            <person name="Muszewska A."/>
            <person name="Grynberg M."/>
            <person name="Mandel M.A."/>
            <person name="Kellner E.M."/>
            <person name="Barker B.M."/>
            <person name="Galgiani J.N."/>
            <person name="Orbach M.J."/>
            <person name="Kirkland T.N."/>
            <person name="Cole G.T."/>
            <person name="Henn M.R."/>
            <person name="Birren B.W."/>
            <person name="Taylor J.W."/>
        </authorList>
    </citation>
    <scope>NUCLEOTIDE SEQUENCE [LARGE SCALE GENOMIC DNA]</scope>
    <source>
        <strain evidence="2">C735</strain>
    </source>
</reference>
<accession>C5PH29</accession>
<protein>
    <recommendedName>
        <fullName evidence="3">Sulfotransferase family protein</fullName>
    </recommendedName>
</protein>
<evidence type="ECO:0000313" key="2">
    <source>
        <dbReference type="Proteomes" id="UP000009084"/>
    </source>
</evidence>
<gene>
    <name evidence="1" type="ORF">CPC735_052020</name>
</gene>
<dbReference type="OrthoDB" id="3650366at2759"/>
<dbReference type="PANTHER" id="PTHR48312">
    <property type="match status" value="1"/>
</dbReference>
<evidence type="ECO:0008006" key="3">
    <source>
        <dbReference type="Google" id="ProtNLM"/>
    </source>
</evidence>
<organism evidence="1 2">
    <name type="scientific">Coccidioides posadasii (strain C735)</name>
    <name type="common">Valley fever fungus</name>
    <dbReference type="NCBI Taxonomy" id="222929"/>
    <lineage>
        <taxon>Eukaryota</taxon>
        <taxon>Fungi</taxon>
        <taxon>Dikarya</taxon>
        <taxon>Ascomycota</taxon>
        <taxon>Pezizomycotina</taxon>
        <taxon>Eurotiomycetes</taxon>
        <taxon>Eurotiomycetidae</taxon>
        <taxon>Onygenales</taxon>
        <taxon>Onygenaceae</taxon>
        <taxon>Coccidioides</taxon>
    </lineage>
</organism>
<name>C5PH29_COCP7</name>
<proteinExistence type="predicted"/>
<dbReference type="VEuPathDB" id="FungiDB:CPC735_052020"/>